<organism evidence="4 5">
    <name type="scientific">Protopolystoma xenopodis</name>
    <dbReference type="NCBI Taxonomy" id="117903"/>
    <lineage>
        <taxon>Eukaryota</taxon>
        <taxon>Metazoa</taxon>
        <taxon>Spiralia</taxon>
        <taxon>Lophotrochozoa</taxon>
        <taxon>Platyhelminthes</taxon>
        <taxon>Monogenea</taxon>
        <taxon>Polyopisthocotylea</taxon>
        <taxon>Polystomatidea</taxon>
        <taxon>Polystomatidae</taxon>
        <taxon>Protopolystoma</taxon>
    </lineage>
</organism>
<keyword evidence="5" id="KW-1185">Reference proteome</keyword>
<feature type="compositionally biased region" description="Polar residues" evidence="2">
    <location>
        <begin position="98"/>
        <end position="117"/>
    </location>
</feature>
<evidence type="ECO:0000256" key="2">
    <source>
        <dbReference type="SAM" id="MobiDB-lite"/>
    </source>
</evidence>
<evidence type="ECO:0000313" key="5">
    <source>
        <dbReference type="Proteomes" id="UP000784294"/>
    </source>
</evidence>
<dbReference type="PROSITE" id="PS51371">
    <property type="entry name" value="CBS"/>
    <property type="match status" value="1"/>
</dbReference>
<dbReference type="Gene3D" id="3.10.580.10">
    <property type="entry name" value="CBS-domain"/>
    <property type="match status" value="1"/>
</dbReference>
<name>A0A3S5APZ2_9PLAT</name>
<dbReference type="InterPro" id="IPR046342">
    <property type="entry name" value="CBS_dom_sf"/>
</dbReference>
<evidence type="ECO:0000259" key="3">
    <source>
        <dbReference type="PROSITE" id="PS51371"/>
    </source>
</evidence>
<dbReference type="AlphaFoldDB" id="A0A3S5APZ2"/>
<sequence>MMSTSHNCFPSIHNVFLYSNLRQPNWPIEIIITSGSIKDKENMMLIDQTFGLPNASLYEAATFVDPDSCIESPRTQQLMPDLTACDDKENTTSTMIMNISSDPDMKTSQVKISTPDANETVCRSLPDSVILDDSCPDPLATSTITTSSCGEDSSSSTSETDSSVSSSTQSSPTESASGASEKRHSAVIGINANSHGNLPTSAVTPISISSVYQQPLASSTTGALGTVQPIGLAAMAQSQSRLASVSPGESLFRALRLLARLRIHRLPVLDEARLGGTGNILYLLTHARLLAYLYQKVYILPRPKFLRVGIIECST</sequence>
<feature type="domain" description="CBS" evidence="3">
    <location>
        <begin position="235"/>
        <end position="299"/>
    </location>
</feature>
<feature type="region of interest" description="Disordered" evidence="2">
    <location>
        <begin position="98"/>
        <end position="119"/>
    </location>
</feature>
<feature type="compositionally biased region" description="Low complexity" evidence="2">
    <location>
        <begin position="145"/>
        <end position="177"/>
    </location>
</feature>
<reference evidence="4" key="1">
    <citation type="submission" date="2018-11" db="EMBL/GenBank/DDBJ databases">
        <authorList>
            <consortium name="Pathogen Informatics"/>
        </authorList>
    </citation>
    <scope>NUCLEOTIDE SEQUENCE</scope>
</reference>
<dbReference type="OrthoDB" id="449052at2759"/>
<gene>
    <name evidence="4" type="ORF">PXEA_LOCUS35816</name>
</gene>
<accession>A0A3S5APZ2</accession>
<dbReference type="SUPFAM" id="SSF54631">
    <property type="entry name" value="CBS-domain pair"/>
    <property type="match status" value="1"/>
</dbReference>
<protein>
    <recommendedName>
        <fullName evidence="3">CBS domain-containing protein</fullName>
    </recommendedName>
</protein>
<dbReference type="EMBL" id="CAAALY010274118">
    <property type="protein sequence ID" value="VEL42376.1"/>
    <property type="molecule type" value="Genomic_DNA"/>
</dbReference>
<keyword evidence="1" id="KW-0129">CBS domain</keyword>
<comment type="caution">
    <text evidence="4">The sequence shown here is derived from an EMBL/GenBank/DDBJ whole genome shotgun (WGS) entry which is preliminary data.</text>
</comment>
<dbReference type="InterPro" id="IPR000644">
    <property type="entry name" value="CBS_dom"/>
</dbReference>
<dbReference type="Proteomes" id="UP000784294">
    <property type="component" value="Unassembled WGS sequence"/>
</dbReference>
<feature type="region of interest" description="Disordered" evidence="2">
    <location>
        <begin position="142"/>
        <end position="183"/>
    </location>
</feature>
<evidence type="ECO:0000256" key="1">
    <source>
        <dbReference type="PROSITE-ProRule" id="PRU00703"/>
    </source>
</evidence>
<proteinExistence type="predicted"/>
<dbReference type="SMART" id="SM00116">
    <property type="entry name" value="CBS"/>
    <property type="match status" value="1"/>
</dbReference>
<evidence type="ECO:0000313" key="4">
    <source>
        <dbReference type="EMBL" id="VEL42376.1"/>
    </source>
</evidence>